<keyword evidence="4" id="KW-1185">Reference proteome</keyword>
<feature type="domain" description="SCP" evidence="2">
    <location>
        <begin position="235"/>
        <end position="396"/>
    </location>
</feature>
<dbReference type="SUPFAM" id="SSF55797">
    <property type="entry name" value="PR-1-like"/>
    <property type="match status" value="2"/>
</dbReference>
<dbReference type="InterPro" id="IPR001283">
    <property type="entry name" value="CRISP-related"/>
</dbReference>
<name>A0ABR1C6U9_NECAM</name>
<dbReference type="EMBL" id="JAVFWL010000002">
    <property type="protein sequence ID" value="KAK6733574.1"/>
    <property type="molecule type" value="Genomic_DNA"/>
</dbReference>
<proteinExistence type="predicted"/>
<dbReference type="CDD" id="cd05380">
    <property type="entry name" value="CAP_euk"/>
    <property type="match status" value="2"/>
</dbReference>
<evidence type="ECO:0000313" key="3">
    <source>
        <dbReference type="EMBL" id="KAK6733574.1"/>
    </source>
</evidence>
<gene>
    <name evidence="3" type="primary">Necator_chrII.g5161</name>
    <name evidence="3" type="ORF">RB195_017369</name>
</gene>
<feature type="signal peptide" evidence="1">
    <location>
        <begin position="1"/>
        <end position="20"/>
    </location>
</feature>
<protein>
    <recommendedName>
        <fullName evidence="2">SCP domain-containing protein</fullName>
    </recommendedName>
</protein>
<keyword evidence="1" id="KW-0732">Signal</keyword>
<sequence>MWAVTWCCAALLTLVTKAGAADEITSFGCRDSLISDEWRTMVLKYHNDKRRSVSRGDEPNKTGTLKPAKKINELTWDCNLERTANEGAAKCADYADNQLGVNQETISTSSNCNITEETEKVLSKWWSEVTTNGLADDLKYKADSGIQHFANMVFFNTNAFACSYTNCKNGLKLLCLYNKNGNQVDKKLYYAAASKDVACDNCDANVECVNMLCQPPFTLSADNPLTCADDAMTNDMTNTALYMHNYYRGLLGSGWAEDKIRTYALLPKKMPQLEYGCSDLGKEAAERAAACKETPDDPTDATRSQNYHVINDVQIDKQDALKQAISAWWKELADVGLGEDTKYKAAMKDTLGHFANMAYDQTTKVGCSVETCSKPGFTLVVCQYDKKVDNGKNIYEAAKSGDAACSGCTDKNRVAQSVRNSAVCTINRRFDSALALTKPSGSIKPVLLLCSTP</sequence>
<dbReference type="InterPro" id="IPR014044">
    <property type="entry name" value="CAP_dom"/>
</dbReference>
<comment type="caution">
    <text evidence="3">The sequence shown here is derived from an EMBL/GenBank/DDBJ whole genome shotgun (WGS) entry which is preliminary data.</text>
</comment>
<organism evidence="3 4">
    <name type="scientific">Necator americanus</name>
    <name type="common">Human hookworm</name>
    <dbReference type="NCBI Taxonomy" id="51031"/>
    <lineage>
        <taxon>Eukaryota</taxon>
        <taxon>Metazoa</taxon>
        <taxon>Ecdysozoa</taxon>
        <taxon>Nematoda</taxon>
        <taxon>Chromadorea</taxon>
        <taxon>Rhabditida</taxon>
        <taxon>Rhabditina</taxon>
        <taxon>Rhabditomorpha</taxon>
        <taxon>Strongyloidea</taxon>
        <taxon>Ancylostomatidae</taxon>
        <taxon>Bunostominae</taxon>
        <taxon>Necator</taxon>
    </lineage>
</organism>
<dbReference type="PANTHER" id="PTHR10334">
    <property type="entry name" value="CYSTEINE-RICH SECRETORY PROTEIN-RELATED"/>
    <property type="match status" value="1"/>
</dbReference>
<dbReference type="Proteomes" id="UP001303046">
    <property type="component" value="Unassembled WGS sequence"/>
</dbReference>
<accession>A0ABR1C6U9</accession>
<evidence type="ECO:0000313" key="4">
    <source>
        <dbReference type="Proteomes" id="UP001303046"/>
    </source>
</evidence>
<feature type="chain" id="PRO_5045870586" description="SCP domain-containing protein" evidence="1">
    <location>
        <begin position="21"/>
        <end position="453"/>
    </location>
</feature>
<evidence type="ECO:0000259" key="2">
    <source>
        <dbReference type="SMART" id="SM00198"/>
    </source>
</evidence>
<evidence type="ECO:0000256" key="1">
    <source>
        <dbReference type="SAM" id="SignalP"/>
    </source>
</evidence>
<dbReference type="Pfam" id="PF00188">
    <property type="entry name" value="CAP"/>
    <property type="match status" value="2"/>
</dbReference>
<dbReference type="SMART" id="SM00198">
    <property type="entry name" value="SCP"/>
    <property type="match status" value="2"/>
</dbReference>
<reference evidence="3 4" key="1">
    <citation type="submission" date="2023-08" db="EMBL/GenBank/DDBJ databases">
        <title>A Necator americanus chromosomal reference genome.</title>
        <authorList>
            <person name="Ilik V."/>
            <person name="Petrzelkova K.J."/>
            <person name="Pardy F."/>
            <person name="Fuh T."/>
            <person name="Niatou-Singa F.S."/>
            <person name="Gouil Q."/>
            <person name="Baker L."/>
            <person name="Ritchie M.E."/>
            <person name="Jex A.R."/>
            <person name="Gazzola D."/>
            <person name="Li H."/>
            <person name="Toshio Fujiwara R."/>
            <person name="Zhan B."/>
            <person name="Aroian R.V."/>
            <person name="Pafco B."/>
            <person name="Schwarz E.M."/>
        </authorList>
    </citation>
    <scope>NUCLEOTIDE SEQUENCE [LARGE SCALE GENOMIC DNA]</scope>
    <source>
        <strain evidence="3 4">Aroian</strain>
        <tissue evidence="3">Whole animal</tissue>
    </source>
</reference>
<dbReference type="InterPro" id="IPR035940">
    <property type="entry name" value="CAP_sf"/>
</dbReference>
<dbReference type="Gene3D" id="3.40.33.10">
    <property type="entry name" value="CAP"/>
    <property type="match status" value="2"/>
</dbReference>
<feature type="domain" description="SCP" evidence="2">
    <location>
        <begin position="36"/>
        <end position="185"/>
    </location>
</feature>